<dbReference type="EMBL" id="CAMXCT010003354">
    <property type="protein sequence ID" value="CAI4004048.1"/>
    <property type="molecule type" value="Genomic_DNA"/>
</dbReference>
<evidence type="ECO:0000313" key="1">
    <source>
        <dbReference type="EMBL" id="CAI4004048.1"/>
    </source>
</evidence>
<comment type="caution">
    <text evidence="1">The sequence shown here is derived from an EMBL/GenBank/DDBJ whole genome shotgun (WGS) entry which is preliminary data.</text>
</comment>
<organism evidence="1">
    <name type="scientific">Cladocopium goreaui</name>
    <dbReference type="NCBI Taxonomy" id="2562237"/>
    <lineage>
        <taxon>Eukaryota</taxon>
        <taxon>Sar</taxon>
        <taxon>Alveolata</taxon>
        <taxon>Dinophyceae</taxon>
        <taxon>Suessiales</taxon>
        <taxon>Symbiodiniaceae</taxon>
        <taxon>Cladocopium</taxon>
    </lineage>
</organism>
<sequence>MTPSQFELFMRRLIKMKTPKVVVMLVLLTSWLDMPVQNKAPFQVLEYYAGVARIATLAKFLGLRGAAVDIEYGKHNKPKSERPPMDINSDAGLILCIHLILTSDPALALFLAVVCSTWVPVNRGSTQRSILTPLGCEDFPGVRRANKMMSRSVILMLLAVALGGDFYLENPHNSLICMHPRYVWFMESLMELGIPTYKITFWMRKWGSLSFKHTWIWSISIIISILDAGSLTQKEKNSSISLTTRYVDKHGRKKFKGNSKLK</sequence>
<name>A0A9P1D7M1_9DINO</name>
<dbReference type="AlphaFoldDB" id="A0A9P1D7M1"/>
<reference evidence="1" key="1">
    <citation type="submission" date="2022-10" db="EMBL/GenBank/DDBJ databases">
        <authorList>
            <person name="Chen Y."/>
            <person name="Dougan E. K."/>
            <person name="Chan C."/>
            <person name="Rhodes N."/>
            <person name="Thang M."/>
        </authorList>
    </citation>
    <scope>NUCLEOTIDE SEQUENCE</scope>
</reference>
<protein>
    <submittedName>
        <fullName evidence="1">Uncharacterized protein</fullName>
    </submittedName>
</protein>
<gene>
    <name evidence="1" type="ORF">C1SCF055_LOCUS29865</name>
</gene>
<dbReference type="Proteomes" id="UP001152797">
    <property type="component" value="Unassembled WGS sequence"/>
</dbReference>
<dbReference type="OrthoDB" id="413538at2759"/>
<accession>A0A9P1D7M1</accession>
<proteinExistence type="predicted"/>
<evidence type="ECO:0000313" key="3">
    <source>
        <dbReference type="Proteomes" id="UP001152797"/>
    </source>
</evidence>
<evidence type="ECO:0000313" key="2">
    <source>
        <dbReference type="EMBL" id="CAL1157423.1"/>
    </source>
</evidence>
<dbReference type="EMBL" id="CAMXCT030003354">
    <property type="protein sequence ID" value="CAL4791360.1"/>
    <property type="molecule type" value="Genomic_DNA"/>
</dbReference>
<keyword evidence="3" id="KW-1185">Reference proteome</keyword>
<dbReference type="EMBL" id="CAMXCT020003354">
    <property type="protein sequence ID" value="CAL1157423.1"/>
    <property type="molecule type" value="Genomic_DNA"/>
</dbReference>
<reference evidence="2" key="2">
    <citation type="submission" date="2024-04" db="EMBL/GenBank/DDBJ databases">
        <authorList>
            <person name="Chen Y."/>
            <person name="Shah S."/>
            <person name="Dougan E. K."/>
            <person name="Thang M."/>
            <person name="Chan C."/>
        </authorList>
    </citation>
    <scope>NUCLEOTIDE SEQUENCE [LARGE SCALE GENOMIC DNA]</scope>
</reference>